<evidence type="ECO:0000259" key="2">
    <source>
        <dbReference type="Pfam" id="PF11127"/>
    </source>
</evidence>
<gene>
    <name evidence="3" type="ORF">mvi_43490</name>
</gene>
<proteinExistence type="predicted"/>
<accession>A0A8H8WX81</accession>
<name>A0A8H8WX81_9HYPH</name>
<dbReference type="AlphaFoldDB" id="A0A8H8WX81"/>
<sequence>MTPRSGRGEAPAEAVERERPASARVRTATQRKSSAPQPDGATMASDLIHDVFSGERNLTTKERAISVVLGLGLAAAAAQPRPNKFLSLAALVAGSLLAIRGATGHCAAKSLMNDSGRSPARI</sequence>
<dbReference type="Pfam" id="PF11127">
    <property type="entry name" value="YgaP-like_TM"/>
    <property type="match status" value="1"/>
</dbReference>
<protein>
    <recommendedName>
        <fullName evidence="2">Inner membrane protein YgaP-like transmembrane domain-containing protein</fullName>
    </recommendedName>
</protein>
<feature type="domain" description="Inner membrane protein YgaP-like transmembrane" evidence="2">
    <location>
        <begin position="56"/>
        <end position="113"/>
    </location>
</feature>
<dbReference type="InterPro" id="IPR021309">
    <property type="entry name" value="YgaP-like_TM"/>
</dbReference>
<organism evidence="3 4">
    <name type="scientific">Methylobacterium indicum</name>
    <dbReference type="NCBI Taxonomy" id="1775910"/>
    <lineage>
        <taxon>Bacteria</taxon>
        <taxon>Pseudomonadati</taxon>
        <taxon>Pseudomonadota</taxon>
        <taxon>Alphaproteobacteria</taxon>
        <taxon>Hyphomicrobiales</taxon>
        <taxon>Methylobacteriaceae</taxon>
        <taxon>Methylobacterium</taxon>
    </lineage>
</organism>
<feature type="region of interest" description="Disordered" evidence="1">
    <location>
        <begin position="1"/>
        <end position="43"/>
    </location>
</feature>
<reference evidence="3" key="1">
    <citation type="submission" date="2020-11" db="EMBL/GenBank/DDBJ databases">
        <title>Complete genome sequence of a novel pathogenic Methylobacterium strain isolated from rice in Vietnam.</title>
        <authorList>
            <person name="Lai K."/>
            <person name="Okazaki S."/>
            <person name="Higashi K."/>
            <person name="Mori H."/>
            <person name="Toyoda A."/>
            <person name="Kurokawa K."/>
        </authorList>
    </citation>
    <scope>NUCLEOTIDE SEQUENCE</scope>
    <source>
        <strain evidence="3">VL1</strain>
    </source>
</reference>
<evidence type="ECO:0000256" key="1">
    <source>
        <dbReference type="SAM" id="MobiDB-lite"/>
    </source>
</evidence>
<dbReference type="EMBL" id="AP024145">
    <property type="protein sequence ID" value="BCM85888.1"/>
    <property type="molecule type" value="Genomic_DNA"/>
</dbReference>
<dbReference type="KEGG" id="mind:mvi_43490"/>
<evidence type="ECO:0000313" key="3">
    <source>
        <dbReference type="EMBL" id="BCM85888.1"/>
    </source>
</evidence>
<feature type="compositionally biased region" description="Polar residues" evidence="1">
    <location>
        <begin position="27"/>
        <end position="36"/>
    </location>
</feature>
<evidence type="ECO:0000313" key="4">
    <source>
        <dbReference type="Proteomes" id="UP000663508"/>
    </source>
</evidence>
<dbReference type="Proteomes" id="UP000663508">
    <property type="component" value="Chromosome"/>
</dbReference>